<organism evidence="3 4">
    <name type="scientific">Glaciecola nitratireducens (strain JCM 12485 / KCTC 12276 / FR1064)</name>
    <dbReference type="NCBI Taxonomy" id="1085623"/>
    <lineage>
        <taxon>Bacteria</taxon>
        <taxon>Pseudomonadati</taxon>
        <taxon>Pseudomonadota</taxon>
        <taxon>Gammaproteobacteria</taxon>
        <taxon>Alteromonadales</taxon>
        <taxon>Alteromonadaceae</taxon>
        <taxon>Brumicola</taxon>
    </lineage>
</organism>
<dbReference type="eggNOG" id="COG2827">
    <property type="taxonomic scope" value="Bacteria"/>
</dbReference>
<dbReference type="CDD" id="cd10456">
    <property type="entry name" value="GIY-YIG_UPF0213"/>
    <property type="match status" value="1"/>
</dbReference>
<dbReference type="AlphaFoldDB" id="G4QI57"/>
<dbReference type="InterPro" id="IPR050190">
    <property type="entry name" value="UPF0213_domain"/>
</dbReference>
<dbReference type="PANTHER" id="PTHR34477">
    <property type="entry name" value="UPF0213 PROTEIN YHBQ"/>
    <property type="match status" value="1"/>
</dbReference>
<dbReference type="SUPFAM" id="SSF82771">
    <property type="entry name" value="GIY-YIG endonuclease"/>
    <property type="match status" value="1"/>
</dbReference>
<dbReference type="HOGENOM" id="CLU_135650_0_1_6"/>
<sequence length="127" mass="14490">MNQKKSDKPWFIYLIKNKLNQLYCGISVDVSRRFLEHATNSPKCAKALKGKGPLVLLFCAQVGSQSDALKLERWLKKQTREFKDRLIAGSSKLPSEYELLDTKLIQENVMLKAADTLARKQSCNQQC</sequence>
<evidence type="ECO:0000259" key="2">
    <source>
        <dbReference type="PROSITE" id="PS50164"/>
    </source>
</evidence>
<proteinExistence type="inferred from homology"/>
<dbReference type="EMBL" id="CP003060">
    <property type="protein sequence ID" value="AEP30671.1"/>
    <property type="molecule type" value="Genomic_DNA"/>
</dbReference>
<gene>
    <name evidence="3" type="ordered locus">GNIT_2574</name>
</gene>
<dbReference type="OrthoDB" id="9797095at2"/>
<feature type="domain" description="GIY-YIG" evidence="2">
    <location>
        <begin position="8"/>
        <end position="85"/>
    </location>
</feature>
<evidence type="ECO:0000313" key="3">
    <source>
        <dbReference type="EMBL" id="AEP30671.1"/>
    </source>
</evidence>
<dbReference type="InterPro" id="IPR035901">
    <property type="entry name" value="GIY-YIG_endonuc_sf"/>
</dbReference>
<dbReference type="PROSITE" id="PS50164">
    <property type="entry name" value="GIY_YIG"/>
    <property type="match status" value="1"/>
</dbReference>
<keyword evidence="3" id="KW-0255">Endonuclease</keyword>
<comment type="similarity">
    <text evidence="1">Belongs to the UPF0213 family.</text>
</comment>
<keyword evidence="3" id="KW-0378">Hydrolase</keyword>
<dbReference type="RefSeq" id="WP_014109544.1">
    <property type="nucleotide sequence ID" value="NC_016041.1"/>
</dbReference>
<dbReference type="KEGG" id="gni:GNIT_2574"/>
<name>G4QI57_GLANF</name>
<dbReference type="Gene3D" id="3.40.1440.10">
    <property type="entry name" value="GIY-YIG endonuclease"/>
    <property type="match status" value="1"/>
</dbReference>
<protein>
    <submittedName>
        <fullName evidence="3">Putative endonuclease</fullName>
    </submittedName>
</protein>
<dbReference type="Proteomes" id="UP000009282">
    <property type="component" value="Chromosome"/>
</dbReference>
<dbReference type="PANTHER" id="PTHR34477:SF1">
    <property type="entry name" value="UPF0213 PROTEIN YHBQ"/>
    <property type="match status" value="1"/>
</dbReference>
<dbReference type="GO" id="GO:0004519">
    <property type="term" value="F:endonuclease activity"/>
    <property type="evidence" value="ECO:0007669"/>
    <property type="project" value="UniProtKB-KW"/>
</dbReference>
<evidence type="ECO:0000313" key="4">
    <source>
        <dbReference type="Proteomes" id="UP000009282"/>
    </source>
</evidence>
<dbReference type="STRING" id="1085623.GNIT_2574"/>
<reference evidence="3 4" key="1">
    <citation type="journal article" date="2011" name="J. Bacteriol.">
        <title>Complete genome sequence of seawater bacterium Glaciecola nitratireducens FR1064T.</title>
        <authorList>
            <person name="Bian F."/>
            <person name="Qin Q.L."/>
            <person name="Xie B.B."/>
            <person name="Shu Y.L."/>
            <person name="Zhang X.Y."/>
            <person name="Yu Y."/>
            <person name="Chen B."/>
            <person name="Chen X.L."/>
            <person name="Zhou B.C."/>
            <person name="Zhang Y.Z."/>
        </authorList>
    </citation>
    <scope>NUCLEOTIDE SEQUENCE [LARGE SCALE GENOMIC DNA]</scope>
    <source>
        <strain evidence="4">JCM 12485 / KCTC 12276 / FR1064</strain>
    </source>
</reference>
<evidence type="ECO:0000256" key="1">
    <source>
        <dbReference type="ARBA" id="ARBA00007435"/>
    </source>
</evidence>
<accession>G4QI57</accession>
<keyword evidence="4" id="KW-1185">Reference proteome</keyword>
<dbReference type="SMART" id="SM00465">
    <property type="entry name" value="GIYc"/>
    <property type="match status" value="1"/>
</dbReference>
<keyword evidence="3" id="KW-0540">Nuclease</keyword>
<dbReference type="Pfam" id="PF01541">
    <property type="entry name" value="GIY-YIG"/>
    <property type="match status" value="1"/>
</dbReference>
<dbReference type="InterPro" id="IPR000305">
    <property type="entry name" value="GIY-YIG_endonuc"/>
</dbReference>